<protein>
    <submittedName>
        <fullName evidence="4">Carboxylesterase</fullName>
    </submittedName>
</protein>
<dbReference type="PIRSF" id="PIRSF017388">
    <property type="entry name" value="Esterase_lipase"/>
    <property type="match status" value="1"/>
</dbReference>
<dbReference type="EMBL" id="FQZV01000084">
    <property type="protein sequence ID" value="SHK16776.1"/>
    <property type="molecule type" value="Genomic_DNA"/>
</dbReference>
<feature type="binding site" evidence="2">
    <location>
        <position position="26"/>
    </location>
    <ligand>
        <name>substrate</name>
    </ligand>
</feature>
<dbReference type="PANTHER" id="PTHR11614">
    <property type="entry name" value="PHOSPHOLIPASE-RELATED"/>
    <property type="match status" value="1"/>
</dbReference>
<dbReference type="Gene3D" id="3.40.50.1820">
    <property type="entry name" value="alpha/beta hydrolase"/>
    <property type="match status" value="1"/>
</dbReference>
<sequence length="248" mass="28368">MEYFHRYAQAFDYEGGAEGCLLIHGFTGTPAHMRLLGESLHKKGYRVKGILLKGHGTKIEDMEKVTWQDWLQDAVAGYEALRKTCRKVYVIGLSMGGVLTLLLAEQYPVDKVVPIAAPVKIYDRKAYGAPLLKYFQRFRKWGGSGEGPTAEEFKDYKLGYDGFSVEALCHLLKLMKLGEKNLHQIQCPTLIIQSKTDETVKPVSAQIIYDKIRAPQKEILWLERSKHVCTIGPERELIHERIQEFLRR</sequence>
<name>A0A1M6Q9D1_9FIRM</name>
<dbReference type="SUPFAM" id="SSF53474">
    <property type="entry name" value="alpha/beta-Hydrolases"/>
    <property type="match status" value="1"/>
</dbReference>
<dbReference type="InterPro" id="IPR022742">
    <property type="entry name" value="Hydrolase_4"/>
</dbReference>
<evidence type="ECO:0000256" key="1">
    <source>
        <dbReference type="PIRSR" id="PIRSR017388-1"/>
    </source>
</evidence>
<dbReference type="AlphaFoldDB" id="A0A1M6Q9D1"/>
<dbReference type="RefSeq" id="WP_110942737.1">
    <property type="nucleotide sequence ID" value="NZ_FQZV01000084.1"/>
</dbReference>
<dbReference type="InterPro" id="IPR012354">
    <property type="entry name" value="Esterase_lipase"/>
</dbReference>
<feature type="active site" description="Charge relay system" evidence="1">
    <location>
        <position position="197"/>
    </location>
</feature>
<proteinExistence type="predicted"/>
<evidence type="ECO:0000259" key="3">
    <source>
        <dbReference type="Pfam" id="PF12146"/>
    </source>
</evidence>
<feature type="domain" description="Serine aminopeptidase S33" evidence="3">
    <location>
        <begin position="20"/>
        <end position="227"/>
    </location>
</feature>
<evidence type="ECO:0000313" key="4">
    <source>
        <dbReference type="EMBL" id="SHK16776.1"/>
    </source>
</evidence>
<dbReference type="OrthoDB" id="9786110at2"/>
<evidence type="ECO:0000313" key="5">
    <source>
        <dbReference type="Proteomes" id="UP000184536"/>
    </source>
</evidence>
<dbReference type="GO" id="GO:0052689">
    <property type="term" value="F:carboxylic ester hydrolase activity"/>
    <property type="evidence" value="ECO:0007669"/>
    <property type="project" value="InterPro"/>
</dbReference>
<reference evidence="5" key="1">
    <citation type="submission" date="2016-11" db="EMBL/GenBank/DDBJ databases">
        <authorList>
            <person name="Varghese N."/>
            <person name="Submissions S."/>
        </authorList>
    </citation>
    <scope>NUCLEOTIDE SEQUENCE [LARGE SCALE GENOMIC DNA]</scope>
    <source>
        <strain evidence="5">DSM 17957</strain>
    </source>
</reference>
<feature type="binding site" evidence="2">
    <location>
        <position position="95"/>
    </location>
    <ligand>
        <name>substrate</name>
    </ligand>
</feature>
<feature type="active site" description="Nucleophile" evidence="1">
    <location>
        <position position="94"/>
    </location>
</feature>
<dbReference type="Proteomes" id="UP000184536">
    <property type="component" value="Unassembled WGS sequence"/>
</dbReference>
<keyword evidence="5" id="KW-1185">Reference proteome</keyword>
<organism evidence="4 5">
    <name type="scientific">Geosporobacter subterraneus DSM 17957</name>
    <dbReference type="NCBI Taxonomy" id="1121919"/>
    <lineage>
        <taxon>Bacteria</taxon>
        <taxon>Bacillati</taxon>
        <taxon>Bacillota</taxon>
        <taxon>Clostridia</taxon>
        <taxon>Peptostreptococcales</taxon>
        <taxon>Thermotaleaceae</taxon>
        <taxon>Geosporobacter</taxon>
    </lineage>
</organism>
<dbReference type="InterPro" id="IPR051044">
    <property type="entry name" value="MAG_DAG_Lipase"/>
</dbReference>
<dbReference type="STRING" id="1121919.SAMN02745975_03793"/>
<evidence type="ECO:0000256" key="2">
    <source>
        <dbReference type="PIRSR" id="PIRSR017388-2"/>
    </source>
</evidence>
<gene>
    <name evidence="4" type="ORF">SAMN02745975_03793</name>
</gene>
<dbReference type="InterPro" id="IPR029058">
    <property type="entry name" value="AB_hydrolase_fold"/>
</dbReference>
<dbReference type="Pfam" id="PF12146">
    <property type="entry name" value="Hydrolase_4"/>
    <property type="match status" value="1"/>
</dbReference>
<accession>A0A1M6Q9D1</accession>
<feature type="active site" description="Charge relay system" evidence="1">
    <location>
        <position position="227"/>
    </location>
</feature>